<feature type="transmembrane region" description="Helical" evidence="1">
    <location>
        <begin position="6"/>
        <end position="22"/>
    </location>
</feature>
<gene>
    <name evidence="2" type="ORF">CXB77_00685</name>
</gene>
<comment type="caution">
    <text evidence="2">The sequence shown here is derived from an EMBL/GenBank/DDBJ whole genome shotgun (WGS) entry which is preliminary data.</text>
</comment>
<protein>
    <submittedName>
        <fullName evidence="2">Uncharacterized protein</fullName>
    </submittedName>
</protein>
<keyword evidence="1" id="KW-0812">Transmembrane</keyword>
<dbReference type="Proteomes" id="UP000239936">
    <property type="component" value="Unassembled WGS sequence"/>
</dbReference>
<sequence length="226" mass="25350">MNGFWITLLALGTTSLIIKIWAMRRRAKRAAYIRSYAFPPGLLDRFAAHYPQLNARERHLVARALRQFFIAYLNSGRQFVSMPSQVADALWHEFILYTRHYQAFCRRAFGRFLHHTPAVVLSANRQNNAGLRRVWWQCCRDEKLNPRSSERLPLLFALDEKLGIENGFYYALDCIGLQSNNGVNVHCVGDFTSTDFDGSLDGLGDFFGGDGDSDGGDGCGGGCGGD</sequence>
<dbReference type="InterPro" id="IPR017008">
    <property type="entry name" value="UCP032817-like"/>
</dbReference>
<evidence type="ECO:0000313" key="3">
    <source>
        <dbReference type="Proteomes" id="UP000239936"/>
    </source>
</evidence>
<organism evidence="2 3">
    <name type="scientific">Chromatium okenii</name>
    <dbReference type="NCBI Taxonomy" id="61644"/>
    <lineage>
        <taxon>Bacteria</taxon>
        <taxon>Pseudomonadati</taxon>
        <taxon>Pseudomonadota</taxon>
        <taxon>Gammaproteobacteria</taxon>
        <taxon>Chromatiales</taxon>
        <taxon>Chromatiaceae</taxon>
        <taxon>Chromatium</taxon>
    </lineage>
</organism>
<keyword evidence="1" id="KW-1133">Transmembrane helix</keyword>
<evidence type="ECO:0000313" key="2">
    <source>
        <dbReference type="EMBL" id="PQJ97601.1"/>
    </source>
</evidence>
<accession>A0A2S7XVX6</accession>
<dbReference type="EMBL" id="PPGH01000008">
    <property type="protein sequence ID" value="PQJ97601.1"/>
    <property type="molecule type" value="Genomic_DNA"/>
</dbReference>
<evidence type="ECO:0000256" key="1">
    <source>
        <dbReference type="SAM" id="Phobius"/>
    </source>
</evidence>
<dbReference type="OrthoDB" id="278697at2"/>
<keyword evidence="3" id="KW-1185">Reference proteome</keyword>
<dbReference type="AlphaFoldDB" id="A0A2S7XVX6"/>
<name>A0A2S7XVX6_9GAMM</name>
<reference evidence="2 3" key="1">
    <citation type="submission" date="2018-01" db="EMBL/GenBank/DDBJ databases">
        <title>The complete genome sequence of Chromatium okenii LaCa, a purple sulfur bacterium with a turbulent life.</title>
        <authorList>
            <person name="Luedin S.M."/>
            <person name="Liechti N."/>
            <person name="Storelli N."/>
            <person name="Danza F."/>
            <person name="Wittwer M."/>
            <person name="Pothier J.F."/>
            <person name="Tonolla M.A."/>
        </authorList>
    </citation>
    <scope>NUCLEOTIDE SEQUENCE [LARGE SCALE GENOMIC DNA]</scope>
    <source>
        <strain evidence="2 3">LaCa</strain>
    </source>
</reference>
<dbReference type="PIRSF" id="PIRSF032817">
    <property type="entry name" value="UCP032817"/>
    <property type="match status" value="1"/>
</dbReference>
<keyword evidence="1" id="KW-0472">Membrane</keyword>
<proteinExistence type="predicted"/>